<keyword evidence="4" id="KW-1185">Reference proteome</keyword>
<feature type="region of interest" description="Disordered" evidence="1">
    <location>
        <begin position="300"/>
        <end position="329"/>
    </location>
</feature>
<dbReference type="EMBL" id="FN668688">
    <property type="protein sequence ID" value="CBK24678.2"/>
    <property type="molecule type" value="Genomic_DNA"/>
</dbReference>
<dbReference type="GO" id="GO:0016020">
    <property type="term" value="C:membrane"/>
    <property type="evidence" value="ECO:0007669"/>
    <property type="project" value="InterPro"/>
</dbReference>
<proteinExistence type="predicted"/>
<dbReference type="SUPFAM" id="SSF49313">
    <property type="entry name" value="Cadherin-like"/>
    <property type="match status" value="1"/>
</dbReference>
<protein>
    <recommendedName>
        <fullName evidence="5">Sushi domain-containing protein</fullName>
    </recommendedName>
</protein>
<feature type="compositionally biased region" description="Polar residues" evidence="1">
    <location>
        <begin position="308"/>
        <end position="317"/>
    </location>
</feature>
<dbReference type="OrthoDB" id="448960at2759"/>
<dbReference type="GeneID" id="24921417"/>
<name>D8M9D9_BLAHO</name>
<dbReference type="InParanoid" id="D8M9D9"/>
<dbReference type="Proteomes" id="UP000008312">
    <property type="component" value="Unassembled WGS sequence"/>
</dbReference>
<feature type="transmembrane region" description="Helical" evidence="2">
    <location>
        <begin position="264"/>
        <end position="288"/>
    </location>
</feature>
<reference evidence="3" key="1">
    <citation type="submission" date="2010-02" db="EMBL/GenBank/DDBJ databases">
        <title>Sequencing and annotation of the Blastocystis hominis genome.</title>
        <authorList>
            <person name="Wincker P."/>
        </authorList>
    </citation>
    <scope>NUCLEOTIDE SEQUENCE</scope>
    <source>
        <strain evidence="3">Singapore isolate B</strain>
    </source>
</reference>
<keyword evidence="2" id="KW-1133">Transmembrane helix</keyword>
<dbReference type="Gene3D" id="2.60.40.10">
    <property type="entry name" value="Immunoglobulins"/>
    <property type="match status" value="1"/>
</dbReference>
<evidence type="ECO:0000256" key="1">
    <source>
        <dbReference type="SAM" id="MobiDB-lite"/>
    </source>
</evidence>
<keyword evidence="2" id="KW-0472">Membrane</keyword>
<dbReference type="Pfam" id="PF05345">
    <property type="entry name" value="He_PIG"/>
    <property type="match status" value="1"/>
</dbReference>
<evidence type="ECO:0000313" key="4">
    <source>
        <dbReference type="Proteomes" id="UP000008312"/>
    </source>
</evidence>
<keyword evidence="2" id="KW-0812">Transmembrane</keyword>
<dbReference type="InterPro" id="IPR013783">
    <property type="entry name" value="Ig-like_fold"/>
</dbReference>
<evidence type="ECO:0000313" key="3">
    <source>
        <dbReference type="EMBL" id="CBK24678.2"/>
    </source>
</evidence>
<organism evidence="3">
    <name type="scientific">Blastocystis hominis</name>
    <dbReference type="NCBI Taxonomy" id="12968"/>
    <lineage>
        <taxon>Eukaryota</taxon>
        <taxon>Sar</taxon>
        <taxon>Stramenopiles</taxon>
        <taxon>Bigyra</taxon>
        <taxon>Opalozoa</taxon>
        <taxon>Opalinata</taxon>
        <taxon>Blastocystidae</taxon>
        <taxon>Blastocystis</taxon>
    </lineage>
</organism>
<accession>D8M9D9</accession>
<dbReference type="AlphaFoldDB" id="D8M9D9"/>
<evidence type="ECO:0008006" key="5">
    <source>
        <dbReference type="Google" id="ProtNLM"/>
    </source>
</evidence>
<dbReference type="InterPro" id="IPR015919">
    <property type="entry name" value="Cadherin-like_sf"/>
</dbReference>
<gene>
    <name evidence="3" type="ORF">GSBLH_T00004388001</name>
</gene>
<evidence type="ECO:0000256" key="2">
    <source>
        <dbReference type="SAM" id="Phobius"/>
    </source>
</evidence>
<dbReference type="RefSeq" id="XP_012898726.1">
    <property type="nucleotide sequence ID" value="XM_013043272.1"/>
</dbReference>
<dbReference type="GO" id="GO:0005509">
    <property type="term" value="F:calcium ion binding"/>
    <property type="evidence" value="ECO:0007669"/>
    <property type="project" value="InterPro"/>
</dbReference>
<sequence>MGFSLMGRVDPTDPPMNFVTSANTMIVNREIIRFDSPINFISFRYFHWQIETSPYSNAVKLQSFLFYYCKASGDACPADGVYPSVGEGQVSPALCDYGFKGFQYRVCSGGVLGEVHSDNCTYLIPENLLYPKSNYEFVLGLAITEQTPMYDNLITRFSSDRALPAGLTLNTQTGVISGTPTEVYTEPKAFTIRGENPVGASATPIYISVKVGRCRPIDDFVEVEVGTTATYDCAQKGSYVGTLSRDCVLGPNGPEWVNSKGVCISVAVIVILVVVAILVIAVVVFILLRVTRQKKAVGGVKGKRSAKQMKSTKSSGKAVTPKADKKVKV</sequence>